<dbReference type="GO" id="GO:0004867">
    <property type="term" value="F:serine-type endopeptidase inhibitor activity"/>
    <property type="evidence" value="ECO:0007669"/>
    <property type="project" value="UniProtKB-KW"/>
</dbReference>
<keyword evidence="5" id="KW-1185">Reference proteome</keyword>
<dbReference type="InterPro" id="IPR000864">
    <property type="entry name" value="Prot_inh_pot1"/>
</dbReference>
<gene>
    <name evidence="4" type="ORF">CDL12_20720</name>
</gene>
<proteinExistence type="inferred from homology"/>
<comment type="similarity">
    <text evidence="1">Belongs to the protease inhibitor I13 (potato type I serine protease inhibitor) family.</text>
</comment>
<evidence type="ECO:0000313" key="4">
    <source>
        <dbReference type="EMBL" id="PIN06721.1"/>
    </source>
</evidence>
<dbReference type="GO" id="GO:0009611">
    <property type="term" value="P:response to wounding"/>
    <property type="evidence" value="ECO:0007669"/>
    <property type="project" value="InterPro"/>
</dbReference>
<evidence type="ECO:0000256" key="3">
    <source>
        <dbReference type="ARBA" id="ARBA00022900"/>
    </source>
</evidence>
<keyword evidence="3" id="KW-0722">Serine protease inhibitor</keyword>
<keyword evidence="2" id="KW-0646">Protease inhibitor</keyword>
<organism evidence="4 5">
    <name type="scientific">Handroanthus impetiginosus</name>
    <dbReference type="NCBI Taxonomy" id="429701"/>
    <lineage>
        <taxon>Eukaryota</taxon>
        <taxon>Viridiplantae</taxon>
        <taxon>Streptophyta</taxon>
        <taxon>Embryophyta</taxon>
        <taxon>Tracheophyta</taxon>
        <taxon>Spermatophyta</taxon>
        <taxon>Magnoliopsida</taxon>
        <taxon>eudicotyledons</taxon>
        <taxon>Gunneridae</taxon>
        <taxon>Pentapetalae</taxon>
        <taxon>asterids</taxon>
        <taxon>lamiids</taxon>
        <taxon>Lamiales</taxon>
        <taxon>Bignoniaceae</taxon>
        <taxon>Crescentiina</taxon>
        <taxon>Tabebuia alliance</taxon>
        <taxon>Handroanthus</taxon>
    </lineage>
</organism>
<dbReference type="Pfam" id="PF00280">
    <property type="entry name" value="potato_inhibit"/>
    <property type="match status" value="1"/>
</dbReference>
<dbReference type="AlphaFoldDB" id="A0A2G9GN42"/>
<comment type="caution">
    <text evidence="4">The sequence shown here is derived from an EMBL/GenBank/DDBJ whole genome shotgun (WGS) entry which is preliminary data.</text>
</comment>
<accession>A0A2G9GN42</accession>
<dbReference type="PANTHER" id="PTHR33091">
    <property type="entry name" value="PROTEIN, PUTATIVE, EXPRESSED-RELATED"/>
    <property type="match status" value="1"/>
</dbReference>
<reference evidence="5" key="1">
    <citation type="journal article" date="2018" name="Gigascience">
        <title>Genome assembly of the Pink Ipe (Handroanthus impetiginosus, Bignoniaceae), a highly valued, ecologically keystone Neotropical timber forest tree.</title>
        <authorList>
            <person name="Silva-Junior O.B."/>
            <person name="Grattapaglia D."/>
            <person name="Novaes E."/>
            <person name="Collevatti R.G."/>
        </authorList>
    </citation>
    <scope>NUCLEOTIDE SEQUENCE [LARGE SCALE GENOMIC DNA]</scope>
    <source>
        <strain evidence="5">cv. UFG-1</strain>
    </source>
</reference>
<dbReference type="OrthoDB" id="908191at2759"/>
<dbReference type="InterPro" id="IPR036354">
    <property type="entry name" value="Prot_inh_pot1_sf"/>
</dbReference>
<evidence type="ECO:0000256" key="1">
    <source>
        <dbReference type="ARBA" id="ARBA00008210"/>
    </source>
</evidence>
<dbReference type="SUPFAM" id="SSF54654">
    <property type="entry name" value="CI-2 family of serine protease inhibitors"/>
    <property type="match status" value="1"/>
</dbReference>
<dbReference type="STRING" id="429701.A0A2G9GN42"/>
<protein>
    <submittedName>
        <fullName evidence="4">Uncharacterized protein</fullName>
    </submittedName>
</protein>
<evidence type="ECO:0000256" key="2">
    <source>
        <dbReference type="ARBA" id="ARBA00022690"/>
    </source>
</evidence>
<dbReference type="Gene3D" id="3.30.10.10">
    <property type="entry name" value="Trypsin Inhibitor V, subunit A"/>
    <property type="match status" value="1"/>
</dbReference>
<dbReference type="EMBL" id="NKXS01004334">
    <property type="protein sequence ID" value="PIN06721.1"/>
    <property type="molecule type" value="Genomic_DNA"/>
</dbReference>
<dbReference type="PROSITE" id="PS00285">
    <property type="entry name" value="POTATO_INHIBITOR"/>
    <property type="match status" value="1"/>
</dbReference>
<dbReference type="PANTHER" id="PTHR33091:SF73">
    <property type="entry name" value="INHIBITOR OF TRYPSIN AND HAGEMAN FACTOR-LIKE"/>
    <property type="match status" value="1"/>
</dbReference>
<evidence type="ECO:0000313" key="5">
    <source>
        <dbReference type="Proteomes" id="UP000231279"/>
    </source>
</evidence>
<dbReference type="Proteomes" id="UP000231279">
    <property type="component" value="Unassembled WGS sequence"/>
</dbReference>
<name>A0A2G9GN42_9LAMI</name>
<sequence length="94" mass="10775">MKNHSQILKSPMERIKHNNLRMPTQDFCEGKQSWPELVGYCGETAVKIIEKERPGTVAIILPPDQQWRPLNFVCGRVFVSVNEKGIVQWIPVMG</sequence>